<evidence type="ECO:0000313" key="10">
    <source>
        <dbReference type="EMBL" id="WVZ98187.1"/>
    </source>
</evidence>
<accession>A0AAQ3XIT2</accession>
<sequence>MNWMTENNAVLDIGNRTIRLRSRVSGKAIRVHMPDMKHMVATVNATELDEIKKIPVVCDFPDVFSEELPGLPPDRDVEFRIDLIPGTAPVSKRPYGMAPDELKELKIQLQEQLDKGFIRPSSSPWGCPALFVEKKDRGGKRLCVDYGPLNAITIKNKYPIPHIDIMFDRLAGAKVFSKIDLRSGYYRIKIEKEDIPKTAFSTGYGLYEYLVMSFGLTNAPAFFMYMMNLVFMNELDKFVVVFIDDILIYSKNEKEHEEHLRVVLTRLREHKLYAKFGKCAFGLRKWVLRGMSYREKGVAVDPSKVKDVLNWKRLRNPGYYRRFIKDFSKIAKPMTSLTKKNAKFVWGPKCEEGFRELKKLLTTAPVLAQPDVTKPFDVYCDASGQGLGCVLMQEGRVIAYASRQLRKHETNYPTHDLELAAVVHALKIWRHYLLGNTCHIYTDHKSLKYIFTQPELNMRQRRWLELIKDYDLEIHYHPGKANVVADALSRRAHCNVIEVRPTAWVICWEMNEIEMPVEFLVELYNISIEPTLRDLIVEAQKHDPGMAHIREGIAEAKRDCFTLDNQGVLWFKNRLVVPKDMELRKKILEEAHESVLAMHPGSNKMYQDLKQRFWWTRMKREIAKYVSNVTCARE</sequence>
<evidence type="ECO:0000313" key="11">
    <source>
        <dbReference type="Proteomes" id="UP001341281"/>
    </source>
</evidence>
<dbReference type="FunFam" id="3.10.20.370:FF:000001">
    <property type="entry name" value="Retrovirus-related Pol polyprotein from transposon 17.6-like protein"/>
    <property type="match status" value="1"/>
</dbReference>
<dbReference type="FunFam" id="3.30.70.270:FF:000020">
    <property type="entry name" value="Transposon Tf2-6 polyprotein-like Protein"/>
    <property type="match status" value="1"/>
</dbReference>
<feature type="domain" description="Reverse transcriptase" evidence="7">
    <location>
        <begin position="133"/>
        <end position="283"/>
    </location>
</feature>
<keyword evidence="6" id="KW-0695">RNA-directed DNA polymerase</keyword>
<keyword evidence="5" id="KW-0378">Hydrolase</keyword>
<protein>
    <recommendedName>
        <fullName evidence="12">Reverse transcriptase</fullName>
    </recommendedName>
</protein>
<dbReference type="Pfam" id="PF00078">
    <property type="entry name" value="RVT_1"/>
    <property type="match status" value="1"/>
</dbReference>
<dbReference type="CDD" id="cd09274">
    <property type="entry name" value="RNase_HI_RT_Ty3"/>
    <property type="match status" value="1"/>
</dbReference>
<gene>
    <name evidence="10" type="ORF">U9M48_043656</name>
</gene>
<name>A0AAQ3XIT2_PASNO</name>
<reference evidence="10 11" key="1">
    <citation type="submission" date="2024-02" db="EMBL/GenBank/DDBJ databases">
        <title>High-quality chromosome-scale genome assembly of Pensacola bahiagrass (Paspalum notatum Flugge var. saurae).</title>
        <authorList>
            <person name="Vega J.M."/>
            <person name="Podio M."/>
            <person name="Orjuela J."/>
            <person name="Siena L.A."/>
            <person name="Pessino S.C."/>
            <person name="Combes M.C."/>
            <person name="Mariac C."/>
            <person name="Albertini E."/>
            <person name="Pupilli F."/>
            <person name="Ortiz J.P.A."/>
            <person name="Leblanc O."/>
        </authorList>
    </citation>
    <scope>NUCLEOTIDE SEQUENCE [LARGE SCALE GENOMIC DNA]</scope>
    <source>
        <strain evidence="10">R1</strain>
        <tissue evidence="10">Leaf</tissue>
    </source>
</reference>
<dbReference type="AlphaFoldDB" id="A0AAQ3XIT2"/>
<keyword evidence="2" id="KW-0548">Nucleotidyltransferase</keyword>
<dbReference type="EMBL" id="CP144754">
    <property type="protein sequence ID" value="WVZ98187.1"/>
    <property type="molecule type" value="Genomic_DNA"/>
</dbReference>
<feature type="domain" description="Integrase zinc-binding" evidence="9">
    <location>
        <begin position="582"/>
        <end position="628"/>
    </location>
</feature>
<dbReference type="InterPro" id="IPR050951">
    <property type="entry name" value="Retrovirus_Pol_polyprotein"/>
</dbReference>
<dbReference type="InterPro" id="IPR043502">
    <property type="entry name" value="DNA/RNA_pol_sf"/>
</dbReference>
<dbReference type="InterPro" id="IPR041588">
    <property type="entry name" value="Integrase_H2C2"/>
</dbReference>
<dbReference type="PANTHER" id="PTHR37984:SF5">
    <property type="entry name" value="PROTEIN NYNRIN-LIKE"/>
    <property type="match status" value="1"/>
</dbReference>
<keyword evidence="4" id="KW-0255">Endonuclease</keyword>
<dbReference type="GO" id="GO:0003676">
    <property type="term" value="F:nucleic acid binding"/>
    <property type="evidence" value="ECO:0007669"/>
    <property type="project" value="InterPro"/>
</dbReference>
<keyword evidence="3" id="KW-0540">Nuclease</keyword>
<dbReference type="SUPFAM" id="SSF56672">
    <property type="entry name" value="DNA/RNA polymerases"/>
    <property type="match status" value="1"/>
</dbReference>
<evidence type="ECO:0008006" key="12">
    <source>
        <dbReference type="Google" id="ProtNLM"/>
    </source>
</evidence>
<dbReference type="GO" id="GO:0016787">
    <property type="term" value="F:hydrolase activity"/>
    <property type="evidence" value="ECO:0007669"/>
    <property type="project" value="UniProtKB-KW"/>
</dbReference>
<dbReference type="InterPro" id="IPR036397">
    <property type="entry name" value="RNaseH_sf"/>
</dbReference>
<dbReference type="GO" id="GO:0004519">
    <property type="term" value="F:endonuclease activity"/>
    <property type="evidence" value="ECO:0007669"/>
    <property type="project" value="UniProtKB-KW"/>
</dbReference>
<evidence type="ECO:0000256" key="4">
    <source>
        <dbReference type="ARBA" id="ARBA00022759"/>
    </source>
</evidence>
<dbReference type="Proteomes" id="UP001341281">
    <property type="component" value="Chromosome 10"/>
</dbReference>
<evidence type="ECO:0000259" key="9">
    <source>
        <dbReference type="Pfam" id="PF17921"/>
    </source>
</evidence>
<dbReference type="Pfam" id="PF17921">
    <property type="entry name" value="Integrase_H2C2"/>
    <property type="match status" value="1"/>
</dbReference>
<evidence type="ECO:0000259" key="8">
    <source>
        <dbReference type="Pfam" id="PF17917"/>
    </source>
</evidence>
<dbReference type="InterPro" id="IPR043128">
    <property type="entry name" value="Rev_trsase/Diguanyl_cyclase"/>
</dbReference>
<proteinExistence type="predicted"/>
<dbReference type="Pfam" id="PF17917">
    <property type="entry name" value="RT_RNaseH"/>
    <property type="match status" value="1"/>
</dbReference>
<keyword evidence="11" id="KW-1185">Reference proteome</keyword>
<dbReference type="Gene3D" id="3.30.420.10">
    <property type="entry name" value="Ribonuclease H-like superfamily/Ribonuclease H"/>
    <property type="match status" value="1"/>
</dbReference>
<dbReference type="InterPro" id="IPR000477">
    <property type="entry name" value="RT_dom"/>
</dbReference>
<evidence type="ECO:0000256" key="2">
    <source>
        <dbReference type="ARBA" id="ARBA00022695"/>
    </source>
</evidence>
<dbReference type="PANTHER" id="PTHR37984">
    <property type="entry name" value="PROTEIN CBG26694"/>
    <property type="match status" value="1"/>
</dbReference>
<evidence type="ECO:0000256" key="5">
    <source>
        <dbReference type="ARBA" id="ARBA00022801"/>
    </source>
</evidence>
<dbReference type="InterPro" id="IPR041373">
    <property type="entry name" value="RT_RNaseH"/>
</dbReference>
<dbReference type="Gene3D" id="3.30.70.270">
    <property type="match status" value="2"/>
</dbReference>
<evidence type="ECO:0000256" key="3">
    <source>
        <dbReference type="ARBA" id="ARBA00022722"/>
    </source>
</evidence>
<dbReference type="CDD" id="cd01647">
    <property type="entry name" value="RT_LTR"/>
    <property type="match status" value="1"/>
</dbReference>
<evidence type="ECO:0000256" key="1">
    <source>
        <dbReference type="ARBA" id="ARBA00022679"/>
    </source>
</evidence>
<evidence type="ECO:0000256" key="6">
    <source>
        <dbReference type="ARBA" id="ARBA00022918"/>
    </source>
</evidence>
<evidence type="ECO:0000259" key="7">
    <source>
        <dbReference type="Pfam" id="PF00078"/>
    </source>
</evidence>
<organism evidence="10 11">
    <name type="scientific">Paspalum notatum var. saurae</name>
    <dbReference type="NCBI Taxonomy" id="547442"/>
    <lineage>
        <taxon>Eukaryota</taxon>
        <taxon>Viridiplantae</taxon>
        <taxon>Streptophyta</taxon>
        <taxon>Embryophyta</taxon>
        <taxon>Tracheophyta</taxon>
        <taxon>Spermatophyta</taxon>
        <taxon>Magnoliopsida</taxon>
        <taxon>Liliopsida</taxon>
        <taxon>Poales</taxon>
        <taxon>Poaceae</taxon>
        <taxon>PACMAD clade</taxon>
        <taxon>Panicoideae</taxon>
        <taxon>Andropogonodae</taxon>
        <taxon>Paspaleae</taxon>
        <taxon>Paspalinae</taxon>
        <taxon>Paspalum</taxon>
    </lineage>
</organism>
<dbReference type="GO" id="GO:0003964">
    <property type="term" value="F:RNA-directed DNA polymerase activity"/>
    <property type="evidence" value="ECO:0007669"/>
    <property type="project" value="UniProtKB-KW"/>
</dbReference>
<dbReference type="Gene3D" id="1.10.340.70">
    <property type="match status" value="1"/>
</dbReference>
<feature type="domain" description="Reverse transcriptase RNase H-like" evidence="8">
    <location>
        <begin position="371"/>
        <end position="470"/>
    </location>
</feature>
<dbReference type="Gene3D" id="3.10.10.10">
    <property type="entry name" value="HIV Type 1 Reverse Transcriptase, subunit A, domain 1"/>
    <property type="match status" value="1"/>
</dbReference>
<keyword evidence="1" id="KW-0808">Transferase</keyword>